<reference evidence="1 2" key="2">
    <citation type="journal article" date="2022" name="Mol. Biol. Evol.">
        <title>Comparative Genomics Reveals Insights into the Divergent Evolution of Astigmatic Mites and Household Pest Adaptations.</title>
        <authorList>
            <person name="Xiong Q."/>
            <person name="Wan A.T."/>
            <person name="Liu X."/>
            <person name="Fung C.S."/>
            <person name="Xiao X."/>
            <person name="Malainual N."/>
            <person name="Hou J."/>
            <person name="Wang L."/>
            <person name="Wang M."/>
            <person name="Yang K.Y."/>
            <person name="Cui Y."/>
            <person name="Leung E.L."/>
            <person name="Nong W."/>
            <person name="Shin S.K."/>
            <person name="Au S.W."/>
            <person name="Jeong K.Y."/>
            <person name="Chew F.T."/>
            <person name="Hui J.H."/>
            <person name="Leung T.F."/>
            <person name="Tungtrongchitr A."/>
            <person name="Zhong N."/>
            <person name="Liu Z."/>
            <person name="Tsui S.K."/>
        </authorList>
    </citation>
    <scope>NUCLEOTIDE SEQUENCE [LARGE SCALE GENOMIC DNA]</scope>
    <source>
        <strain evidence="1">Derp</strain>
    </source>
</reference>
<organism evidence="1 2">
    <name type="scientific">Dermatophagoides pteronyssinus</name>
    <name type="common">European house dust mite</name>
    <dbReference type="NCBI Taxonomy" id="6956"/>
    <lineage>
        <taxon>Eukaryota</taxon>
        <taxon>Metazoa</taxon>
        <taxon>Ecdysozoa</taxon>
        <taxon>Arthropoda</taxon>
        <taxon>Chelicerata</taxon>
        <taxon>Arachnida</taxon>
        <taxon>Acari</taxon>
        <taxon>Acariformes</taxon>
        <taxon>Sarcoptiformes</taxon>
        <taxon>Astigmata</taxon>
        <taxon>Psoroptidia</taxon>
        <taxon>Analgoidea</taxon>
        <taxon>Pyroglyphidae</taxon>
        <taxon>Dermatophagoidinae</taxon>
        <taxon>Dermatophagoides</taxon>
    </lineage>
</organism>
<reference evidence="1 2" key="1">
    <citation type="journal article" date="2018" name="J. Allergy Clin. Immunol.">
        <title>High-quality assembly of Dermatophagoides pteronyssinus genome and transcriptome reveals a wide range of novel allergens.</title>
        <authorList>
            <person name="Liu X.Y."/>
            <person name="Yang K.Y."/>
            <person name="Wang M.Q."/>
            <person name="Kwok J.S."/>
            <person name="Zeng X."/>
            <person name="Yang Z."/>
            <person name="Xiao X.J."/>
            <person name="Lau C.P."/>
            <person name="Li Y."/>
            <person name="Huang Z.M."/>
            <person name="Ba J.G."/>
            <person name="Yim A.K."/>
            <person name="Ouyang C.Y."/>
            <person name="Ngai S.M."/>
            <person name="Chan T.F."/>
            <person name="Leung E.L."/>
            <person name="Liu L."/>
            <person name="Liu Z.G."/>
            <person name="Tsui S.K."/>
        </authorList>
    </citation>
    <scope>NUCLEOTIDE SEQUENCE [LARGE SCALE GENOMIC DNA]</scope>
    <source>
        <strain evidence="1">Derp</strain>
    </source>
</reference>
<evidence type="ECO:0000313" key="1">
    <source>
        <dbReference type="EMBL" id="KAH9426592.1"/>
    </source>
</evidence>
<sequence length="101" mass="11227">MLQSNSRTIFSNTFFVCSVNKLLTVSLVESIFSFICGSNCFNISSNAFFDTGSFKSTGLNPSITYGSTQISQPHCACLSLDMQHQPFGMYKHVEMLLYDKA</sequence>
<name>A0ABQ8JVL8_DERPT</name>
<comment type="caution">
    <text evidence="1">The sequence shown here is derived from an EMBL/GenBank/DDBJ whole genome shotgun (WGS) entry which is preliminary data.</text>
</comment>
<proteinExistence type="predicted"/>
<dbReference type="EMBL" id="NJHN03000008">
    <property type="protein sequence ID" value="KAH9426592.1"/>
    <property type="molecule type" value="Genomic_DNA"/>
</dbReference>
<dbReference type="Proteomes" id="UP000887458">
    <property type="component" value="Unassembled WGS sequence"/>
</dbReference>
<gene>
    <name evidence="1" type="ORF">DERP_002691</name>
</gene>
<evidence type="ECO:0000313" key="2">
    <source>
        <dbReference type="Proteomes" id="UP000887458"/>
    </source>
</evidence>
<protein>
    <submittedName>
        <fullName evidence="1">Uncharacterized protein</fullName>
    </submittedName>
</protein>
<keyword evidence="2" id="KW-1185">Reference proteome</keyword>
<accession>A0ABQ8JVL8</accession>